<dbReference type="EMBL" id="ADLV01000036">
    <property type="protein sequence ID" value="EGK00462.1"/>
    <property type="molecule type" value="Genomic_DNA"/>
</dbReference>
<name>F5J188_9BACT</name>
<proteinExistence type="predicted"/>
<dbReference type="OrthoDB" id="1081729at2"/>
<feature type="transmembrane region" description="Helical" evidence="1">
    <location>
        <begin position="40"/>
        <end position="62"/>
    </location>
</feature>
<reference evidence="2 3" key="1">
    <citation type="submission" date="2011-04" db="EMBL/GenBank/DDBJ databases">
        <title>The Genome Sequence of Dysgonomonas gadei ATCC BAA-286.</title>
        <authorList>
            <consortium name="The Broad Institute Genome Sequencing Platform"/>
            <person name="Earl A."/>
            <person name="Ward D."/>
            <person name="Feldgarden M."/>
            <person name="Gevers D."/>
            <person name="Pudlo N."/>
            <person name="Martens E."/>
            <person name="Allen-Vercoe E."/>
            <person name="Young S.K."/>
            <person name="Zeng Q."/>
            <person name="Gargeya S."/>
            <person name="Fitzgerald M."/>
            <person name="Haas B."/>
            <person name="Abouelleil A."/>
            <person name="Alvarado L."/>
            <person name="Arachchi H.M."/>
            <person name="Berlin A."/>
            <person name="Brown A."/>
            <person name="Chapman S.B."/>
            <person name="Chen Z."/>
            <person name="Dunbar C."/>
            <person name="Freedman E."/>
            <person name="Gearin G."/>
            <person name="Gellesch M."/>
            <person name="Goldberg J."/>
            <person name="Griggs A."/>
            <person name="Gujja S."/>
            <person name="Heiman D."/>
            <person name="Howarth C."/>
            <person name="Larson L."/>
            <person name="Lui A."/>
            <person name="MacDonald P.J.P."/>
            <person name="Mehta T."/>
            <person name="Montmayeur A."/>
            <person name="Murphy C."/>
            <person name="Neiman D."/>
            <person name="Pearson M."/>
            <person name="Priest M."/>
            <person name="Roberts A."/>
            <person name="Saif S."/>
            <person name="Shea T."/>
            <person name="Shenoy N."/>
            <person name="Sisk P."/>
            <person name="Stolte C."/>
            <person name="Sykes S."/>
            <person name="Yandava C."/>
            <person name="Wortman J."/>
            <person name="Nusbaum C."/>
            <person name="Birren B."/>
        </authorList>
    </citation>
    <scope>NUCLEOTIDE SEQUENCE [LARGE SCALE GENOMIC DNA]</scope>
    <source>
        <strain evidence="2 3">ATCC BAA-286</strain>
    </source>
</reference>
<comment type="caution">
    <text evidence="2">The sequence shown here is derived from an EMBL/GenBank/DDBJ whole genome shotgun (WGS) entry which is preliminary data.</text>
</comment>
<dbReference type="RefSeq" id="WP_006800638.1">
    <property type="nucleotide sequence ID" value="NZ_GL891987.1"/>
</dbReference>
<sequence length="170" mass="20020">MHRIVLFIDKLLEAISSLLKGFWVFLITLITNFFSPIHDFLIVVFILFILNFLYGLISDIADGGEFSFKKAFQSIWYVVGFMLLLFLTFGIGKKMHLDDQSVLDFTSWITWVVIYFYGTNILRNWKNIQPKNQVISVLYWIASVKFVEKIKYLSEYFKNNSNEKKTTDNP</sequence>
<keyword evidence="3" id="KW-1185">Reference proteome</keyword>
<evidence type="ECO:0008006" key="4">
    <source>
        <dbReference type="Google" id="ProtNLM"/>
    </source>
</evidence>
<feature type="transmembrane region" description="Helical" evidence="1">
    <location>
        <begin position="12"/>
        <end position="34"/>
    </location>
</feature>
<dbReference type="Proteomes" id="UP000004913">
    <property type="component" value="Unassembled WGS sequence"/>
</dbReference>
<dbReference type="AlphaFoldDB" id="F5J188"/>
<dbReference type="eggNOG" id="ENOG50345UJ">
    <property type="taxonomic scope" value="Bacteria"/>
</dbReference>
<dbReference type="GO" id="GO:0016020">
    <property type="term" value="C:membrane"/>
    <property type="evidence" value="ECO:0007669"/>
    <property type="project" value="UniProtKB-SubCell"/>
</dbReference>
<protein>
    <recommendedName>
        <fullName evidence="4">Holin</fullName>
    </recommendedName>
</protein>
<evidence type="ECO:0000313" key="3">
    <source>
        <dbReference type="Proteomes" id="UP000004913"/>
    </source>
</evidence>
<feature type="transmembrane region" description="Helical" evidence="1">
    <location>
        <begin position="74"/>
        <end position="93"/>
    </location>
</feature>
<keyword evidence="1" id="KW-0812">Transmembrane</keyword>
<dbReference type="STRING" id="742766.HMPREF9455_03105"/>
<organism evidence="2 3">
    <name type="scientific">Dysgonomonas gadei ATCC BAA-286</name>
    <dbReference type="NCBI Taxonomy" id="742766"/>
    <lineage>
        <taxon>Bacteria</taxon>
        <taxon>Pseudomonadati</taxon>
        <taxon>Bacteroidota</taxon>
        <taxon>Bacteroidia</taxon>
        <taxon>Bacteroidales</taxon>
        <taxon>Dysgonomonadaceae</taxon>
        <taxon>Dysgonomonas</taxon>
    </lineage>
</organism>
<evidence type="ECO:0000313" key="2">
    <source>
        <dbReference type="EMBL" id="EGK00462.1"/>
    </source>
</evidence>
<gene>
    <name evidence="2" type="ORF">HMPREF9455_03105</name>
</gene>
<keyword evidence="1" id="KW-1133">Transmembrane helix</keyword>
<feature type="transmembrane region" description="Helical" evidence="1">
    <location>
        <begin position="105"/>
        <end position="122"/>
    </location>
</feature>
<keyword evidence="1" id="KW-0472">Membrane</keyword>
<dbReference type="HOGENOM" id="CLU_133704_0_0_10"/>
<accession>F5J188</accession>
<evidence type="ECO:0000256" key="1">
    <source>
        <dbReference type="SAM" id="Phobius"/>
    </source>
</evidence>